<keyword evidence="2" id="KW-0378">Hydrolase</keyword>
<evidence type="ECO:0000259" key="4">
    <source>
        <dbReference type="Pfam" id="PF00149"/>
    </source>
</evidence>
<dbReference type="InterPro" id="IPR029052">
    <property type="entry name" value="Metallo-depent_PP-like"/>
</dbReference>
<reference evidence="7" key="1">
    <citation type="submission" date="2016-10" db="EMBL/GenBank/DDBJ databases">
        <authorList>
            <person name="Varghese N."/>
            <person name="Submissions S."/>
        </authorList>
    </citation>
    <scope>NUCLEOTIDE SEQUENCE [LARGE SCALE GENOMIC DNA]</scope>
    <source>
        <strain evidence="7">DSM 22127</strain>
    </source>
</reference>
<protein>
    <submittedName>
        <fullName evidence="6">5'-nucleotidase</fullName>
    </submittedName>
</protein>
<evidence type="ECO:0000313" key="7">
    <source>
        <dbReference type="Proteomes" id="UP000198859"/>
    </source>
</evidence>
<dbReference type="GO" id="GO:0000166">
    <property type="term" value="F:nucleotide binding"/>
    <property type="evidence" value="ECO:0007669"/>
    <property type="project" value="UniProtKB-KW"/>
</dbReference>
<dbReference type="GO" id="GO:0008253">
    <property type="term" value="F:5'-nucleotidase activity"/>
    <property type="evidence" value="ECO:0007669"/>
    <property type="project" value="TreeGrafter"/>
</dbReference>
<dbReference type="InterPro" id="IPR008334">
    <property type="entry name" value="5'-Nucleotdase_C"/>
</dbReference>
<name>A0A1H1RPC0_9ACTN</name>
<dbReference type="EMBL" id="LT629757">
    <property type="protein sequence ID" value="SDS37637.1"/>
    <property type="molecule type" value="Genomic_DNA"/>
</dbReference>
<dbReference type="InterPro" id="IPR004843">
    <property type="entry name" value="Calcineurin-like_PHP"/>
</dbReference>
<keyword evidence="1 2" id="KW-0732">Signal</keyword>
<dbReference type="Pfam" id="PF02872">
    <property type="entry name" value="5_nucleotid_C"/>
    <property type="match status" value="1"/>
</dbReference>
<dbReference type="Proteomes" id="UP000198859">
    <property type="component" value="Chromosome I"/>
</dbReference>
<comment type="similarity">
    <text evidence="2">Belongs to the 5'-nucleotidase family.</text>
</comment>
<dbReference type="OrthoDB" id="1016457at2"/>
<dbReference type="Gene3D" id="3.60.21.10">
    <property type="match status" value="1"/>
</dbReference>
<feature type="chain" id="PRO_5009029198" evidence="2">
    <location>
        <begin position="36"/>
        <end position="638"/>
    </location>
</feature>
<keyword evidence="2" id="KW-0547">Nucleotide-binding</keyword>
<dbReference type="AlphaFoldDB" id="A0A1H1RPC0"/>
<dbReference type="PRINTS" id="PR01607">
    <property type="entry name" value="APYRASEFAMLY"/>
</dbReference>
<dbReference type="PANTHER" id="PTHR11575">
    <property type="entry name" value="5'-NUCLEOTIDASE-RELATED"/>
    <property type="match status" value="1"/>
</dbReference>
<dbReference type="InterPro" id="IPR036907">
    <property type="entry name" value="5'-Nucleotdase_C_sf"/>
</dbReference>
<feature type="signal peptide" evidence="2">
    <location>
        <begin position="1"/>
        <end position="35"/>
    </location>
</feature>
<feature type="compositionally biased region" description="Basic residues" evidence="3">
    <location>
        <begin position="44"/>
        <end position="55"/>
    </location>
</feature>
<dbReference type="GO" id="GO:0030288">
    <property type="term" value="C:outer membrane-bounded periplasmic space"/>
    <property type="evidence" value="ECO:0007669"/>
    <property type="project" value="TreeGrafter"/>
</dbReference>
<dbReference type="STRING" id="642780.SAMN04488570_1743"/>
<evidence type="ECO:0000256" key="3">
    <source>
        <dbReference type="SAM" id="MobiDB-lite"/>
    </source>
</evidence>
<dbReference type="SUPFAM" id="SSF56300">
    <property type="entry name" value="Metallo-dependent phosphatases"/>
    <property type="match status" value="1"/>
</dbReference>
<dbReference type="GO" id="GO:0009166">
    <property type="term" value="P:nucleotide catabolic process"/>
    <property type="evidence" value="ECO:0007669"/>
    <property type="project" value="InterPro"/>
</dbReference>
<evidence type="ECO:0000313" key="6">
    <source>
        <dbReference type="EMBL" id="SDS37637.1"/>
    </source>
</evidence>
<dbReference type="RefSeq" id="WP_091728503.1">
    <property type="nucleotide sequence ID" value="NZ_LT629757.1"/>
</dbReference>
<feature type="region of interest" description="Disordered" evidence="3">
    <location>
        <begin position="34"/>
        <end position="107"/>
    </location>
</feature>
<dbReference type="InterPro" id="IPR006179">
    <property type="entry name" value="5_nucleotidase/apyrase"/>
</dbReference>
<keyword evidence="7" id="KW-1185">Reference proteome</keyword>
<feature type="domain" description="Calcineurin-like phosphoesterase" evidence="4">
    <location>
        <begin position="77"/>
        <end position="359"/>
    </location>
</feature>
<accession>A0A1H1RPC0</accession>
<feature type="domain" description="5'-Nucleotidase C-terminal" evidence="5">
    <location>
        <begin position="444"/>
        <end position="604"/>
    </location>
</feature>
<feature type="compositionally biased region" description="Low complexity" evidence="3">
    <location>
        <begin position="34"/>
        <end position="43"/>
    </location>
</feature>
<organism evidence="6 7">
    <name type="scientific">Nocardioides scoriae</name>
    <dbReference type="NCBI Taxonomy" id="642780"/>
    <lineage>
        <taxon>Bacteria</taxon>
        <taxon>Bacillati</taxon>
        <taxon>Actinomycetota</taxon>
        <taxon>Actinomycetes</taxon>
        <taxon>Propionibacteriales</taxon>
        <taxon>Nocardioidaceae</taxon>
        <taxon>Nocardioides</taxon>
    </lineage>
</organism>
<dbReference type="Pfam" id="PF00149">
    <property type="entry name" value="Metallophos"/>
    <property type="match status" value="1"/>
</dbReference>
<dbReference type="PANTHER" id="PTHR11575:SF24">
    <property type="entry name" value="5'-NUCLEOTIDASE"/>
    <property type="match status" value="1"/>
</dbReference>
<evidence type="ECO:0000256" key="1">
    <source>
        <dbReference type="ARBA" id="ARBA00022729"/>
    </source>
</evidence>
<proteinExistence type="inferred from homology"/>
<gene>
    <name evidence="6" type="ORF">SAMN04488570_1743</name>
</gene>
<sequence>MPHRTRRLTGVLAAGALALSTLATLSTLGATTADAASQATAKPAKPKPGKPKPGKPKPGPGWPGQPGRYEKVQLLSFNDFHGNLEPPAGSSGRNTTGYTVADGKPPVATTTDAGGAEYLATTLEQARQGHPNSLTVAAGDLIGASPLLSAAFHDEPAVESLNQLGLDVSAVGNHEFDEGYQELQRMAAGGCLDDGDGANNQDSCPDGTFAGADFDWLAANVTYAGTGQTILPPYAIEQVGKAKIGFIGMTLEETPDIVTASGVAGLEFHDEVQTANALVPVLRRKGVNAIVVLVHQGGTPKNVQLGTDPATGKPYTVAPAYDYTCGKGGSLDPISPILPIAEGLDPAIDMVVSGHTHQPYVCDVADPAGNPRLVTSASSFGRLVTETNLTYDKATRDIVRASVEGSNLQVTRTVPKDPAQTALIARYKELVRPIASKVLGTIGADVTTTPSATGESALGDLIADAQLADDSVVTGGEEPVIAFMNPGGIRTNLVRANQAYDEQVGEVTYSEAFAVQPFNNFLVSMSLTGQQVYDLLAQQVTGANAASRKVLQVSEGFSYRLTPTGAAEGSVTLDGTPIDKAATYRIVTNNFLSDGGDGFPAFKDGTGKYYGGLDIDAFADHLQSVSPYTPGPLDRITQ</sequence>
<dbReference type="GO" id="GO:0008768">
    <property type="term" value="F:UDP-sugar diphosphatase activity"/>
    <property type="evidence" value="ECO:0007669"/>
    <property type="project" value="TreeGrafter"/>
</dbReference>
<dbReference type="Gene3D" id="3.90.780.10">
    <property type="entry name" value="5'-Nucleotidase, C-terminal domain"/>
    <property type="match status" value="1"/>
</dbReference>
<dbReference type="SUPFAM" id="SSF55816">
    <property type="entry name" value="5'-nucleotidase (syn. UDP-sugar hydrolase), C-terminal domain"/>
    <property type="match status" value="1"/>
</dbReference>
<evidence type="ECO:0000259" key="5">
    <source>
        <dbReference type="Pfam" id="PF02872"/>
    </source>
</evidence>
<evidence type="ECO:0000256" key="2">
    <source>
        <dbReference type="RuleBase" id="RU362119"/>
    </source>
</evidence>